<keyword evidence="3" id="KW-1185">Reference proteome</keyword>
<dbReference type="GO" id="GO:0016787">
    <property type="term" value="F:hydrolase activity"/>
    <property type="evidence" value="ECO:0007669"/>
    <property type="project" value="UniProtKB-KW"/>
</dbReference>
<name>A0ABQ1SGA4_9FLAO</name>
<protein>
    <submittedName>
        <fullName evidence="2">Alpha/beta hydrolase</fullName>
    </submittedName>
</protein>
<dbReference type="EMBL" id="BMGM01000007">
    <property type="protein sequence ID" value="GGE37863.1"/>
    <property type="molecule type" value="Genomic_DNA"/>
</dbReference>
<evidence type="ECO:0000259" key="1">
    <source>
        <dbReference type="Pfam" id="PF12146"/>
    </source>
</evidence>
<dbReference type="PANTHER" id="PTHR42886">
    <property type="entry name" value="RE40534P-RELATED"/>
    <property type="match status" value="1"/>
</dbReference>
<organism evidence="2 3">
    <name type="scientific">Psychroflexus planctonicus</name>
    <dbReference type="NCBI Taxonomy" id="1526575"/>
    <lineage>
        <taxon>Bacteria</taxon>
        <taxon>Pseudomonadati</taxon>
        <taxon>Bacteroidota</taxon>
        <taxon>Flavobacteriia</taxon>
        <taxon>Flavobacteriales</taxon>
        <taxon>Flavobacteriaceae</taxon>
        <taxon>Psychroflexus</taxon>
    </lineage>
</organism>
<sequence length="279" mass="31914">MQNKEFTLSGKHQKNIVGDVTFQENSQPKALVIFCHGYKGFKDWGAWHLIANAFAEAGFFFVKFNFSHNGIGSENSTEFSDLEAFGMDNFSKQLDDLNSVIQFFEGENEFSSEIDFSKLSLIGHSRGGGIAVINANEDARVKKLITWAGVSDFGNRFPKGKKLEQWKKDGVYHIVNGRTKQKMPHYIQFYEDFLDNQKRFHIKTAVEQLQIPYLVMHGTHDETVNVEEAEILFDHSTTSKIKWIANANHVFAMKHPWEKSSLPLEAKVLVKESITFLKK</sequence>
<dbReference type="PANTHER" id="PTHR42886:SF53">
    <property type="entry name" value="ALPHA_BETA-HYDROLASES SUPERFAMILY PROTEIN"/>
    <property type="match status" value="1"/>
</dbReference>
<feature type="domain" description="Serine aminopeptidase S33" evidence="1">
    <location>
        <begin position="27"/>
        <end position="169"/>
    </location>
</feature>
<dbReference type="InterPro" id="IPR029058">
    <property type="entry name" value="AB_hydrolase_fold"/>
</dbReference>
<dbReference type="SUPFAM" id="SSF53474">
    <property type="entry name" value="alpha/beta-Hydrolases"/>
    <property type="match status" value="1"/>
</dbReference>
<accession>A0ABQ1SGA4</accession>
<dbReference type="InterPro" id="IPR022742">
    <property type="entry name" value="Hydrolase_4"/>
</dbReference>
<keyword evidence="2" id="KW-0378">Hydrolase</keyword>
<dbReference type="Gene3D" id="3.40.50.1820">
    <property type="entry name" value="alpha/beta hydrolase"/>
    <property type="match status" value="1"/>
</dbReference>
<dbReference type="Pfam" id="PF12146">
    <property type="entry name" value="Hydrolase_4"/>
    <property type="match status" value="1"/>
</dbReference>
<proteinExistence type="predicted"/>
<dbReference type="RefSeq" id="WP_188458748.1">
    <property type="nucleotide sequence ID" value="NZ_BMGM01000007.1"/>
</dbReference>
<gene>
    <name evidence="2" type="ORF">GCM10010832_17670</name>
</gene>
<comment type="caution">
    <text evidence="2">The sequence shown here is derived from an EMBL/GenBank/DDBJ whole genome shotgun (WGS) entry which is preliminary data.</text>
</comment>
<reference evidence="3" key="1">
    <citation type="journal article" date="2019" name="Int. J. Syst. Evol. Microbiol.">
        <title>The Global Catalogue of Microorganisms (GCM) 10K type strain sequencing project: providing services to taxonomists for standard genome sequencing and annotation.</title>
        <authorList>
            <consortium name="The Broad Institute Genomics Platform"/>
            <consortium name="The Broad Institute Genome Sequencing Center for Infectious Disease"/>
            <person name="Wu L."/>
            <person name="Ma J."/>
        </authorList>
    </citation>
    <scope>NUCLEOTIDE SEQUENCE [LARGE SCALE GENOMIC DNA]</scope>
    <source>
        <strain evidence="3">CGMCC 1.12931</strain>
    </source>
</reference>
<evidence type="ECO:0000313" key="3">
    <source>
        <dbReference type="Proteomes" id="UP000599179"/>
    </source>
</evidence>
<evidence type="ECO:0000313" key="2">
    <source>
        <dbReference type="EMBL" id="GGE37863.1"/>
    </source>
</evidence>
<dbReference type="Proteomes" id="UP000599179">
    <property type="component" value="Unassembled WGS sequence"/>
</dbReference>